<gene>
    <name evidence="7" type="ORF">E1B25_04785</name>
</gene>
<evidence type="ECO:0000313" key="8">
    <source>
        <dbReference type="Proteomes" id="UP000294662"/>
    </source>
</evidence>
<comment type="caution">
    <text evidence="7">The sequence shown here is derived from an EMBL/GenBank/DDBJ whole genome shotgun (WGS) entry which is preliminary data.</text>
</comment>
<evidence type="ECO:0000313" key="7">
    <source>
        <dbReference type="EMBL" id="TDE40271.1"/>
    </source>
</evidence>
<dbReference type="GO" id="GO:0000155">
    <property type="term" value="F:phosphorelay sensor kinase activity"/>
    <property type="evidence" value="ECO:0007669"/>
    <property type="project" value="InterPro"/>
</dbReference>
<feature type="coiled-coil region" evidence="4">
    <location>
        <begin position="164"/>
        <end position="194"/>
    </location>
</feature>
<dbReference type="AlphaFoldDB" id="A0A4R5EYZ6"/>
<dbReference type="PANTHER" id="PTHR43065">
    <property type="entry name" value="SENSOR HISTIDINE KINASE"/>
    <property type="match status" value="1"/>
</dbReference>
<name>A0A4R5EYZ6_9RHOB</name>
<dbReference type="InterPro" id="IPR003594">
    <property type="entry name" value="HATPase_dom"/>
</dbReference>
<dbReference type="Proteomes" id="UP000294662">
    <property type="component" value="Unassembled WGS sequence"/>
</dbReference>
<dbReference type="Gene3D" id="3.30.565.10">
    <property type="entry name" value="Histidine kinase-like ATPase, C-terminal domain"/>
    <property type="match status" value="1"/>
</dbReference>
<dbReference type="PROSITE" id="PS50112">
    <property type="entry name" value="PAS"/>
    <property type="match status" value="1"/>
</dbReference>
<reference evidence="7 8" key="1">
    <citation type="submission" date="2019-03" db="EMBL/GenBank/DDBJ databases">
        <authorList>
            <person name="Zhang S."/>
        </authorList>
    </citation>
    <scope>NUCLEOTIDE SEQUENCE [LARGE SCALE GENOMIC DNA]</scope>
    <source>
        <strain evidence="7 8">S4J41</strain>
    </source>
</reference>
<keyword evidence="3" id="KW-0597">Phosphoprotein</keyword>
<dbReference type="SMART" id="SM00091">
    <property type="entry name" value="PAS"/>
    <property type="match status" value="1"/>
</dbReference>
<dbReference type="InterPro" id="IPR004358">
    <property type="entry name" value="Sig_transdc_His_kin-like_C"/>
</dbReference>
<proteinExistence type="predicted"/>
<dbReference type="InterPro" id="IPR035965">
    <property type="entry name" value="PAS-like_dom_sf"/>
</dbReference>
<dbReference type="InterPro" id="IPR036097">
    <property type="entry name" value="HisK_dim/P_sf"/>
</dbReference>
<dbReference type="SUPFAM" id="SSF55785">
    <property type="entry name" value="PYP-like sensor domain (PAS domain)"/>
    <property type="match status" value="1"/>
</dbReference>
<keyword evidence="8" id="KW-1185">Reference proteome</keyword>
<dbReference type="Pfam" id="PF08448">
    <property type="entry name" value="PAS_4"/>
    <property type="match status" value="1"/>
</dbReference>
<evidence type="ECO:0000259" key="5">
    <source>
        <dbReference type="PROSITE" id="PS50109"/>
    </source>
</evidence>
<feature type="domain" description="Histidine kinase" evidence="5">
    <location>
        <begin position="203"/>
        <end position="441"/>
    </location>
</feature>
<dbReference type="InterPro" id="IPR013656">
    <property type="entry name" value="PAS_4"/>
</dbReference>
<dbReference type="OrthoDB" id="9795133at2"/>
<evidence type="ECO:0000256" key="2">
    <source>
        <dbReference type="ARBA" id="ARBA00012438"/>
    </source>
</evidence>
<dbReference type="NCBIfam" id="TIGR00229">
    <property type="entry name" value="sensory_box"/>
    <property type="match status" value="1"/>
</dbReference>
<dbReference type="SUPFAM" id="SSF47384">
    <property type="entry name" value="Homodimeric domain of signal transducing histidine kinase"/>
    <property type="match status" value="1"/>
</dbReference>
<keyword evidence="4" id="KW-0175">Coiled coil</keyword>
<comment type="catalytic activity">
    <reaction evidence="1">
        <text>ATP + protein L-histidine = ADP + protein N-phospho-L-histidine.</text>
        <dbReference type="EC" id="2.7.13.3"/>
    </reaction>
</comment>
<dbReference type="Pfam" id="PF02518">
    <property type="entry name" value="HATPase_c"/>
    <property type="match status" value="1"/>
</dbReference>
<feature type="domain" description="PAS" evidence="6">
    <location>
        <begin position="52"/>
        <end position="122"/>
    </location>
</feature>
<dbReference type="InterPro" id="IPR036890">
    <property type="entry name" value="HATPase_C_sf"/>
</dbReference>
<dbReference type="PROSITE" id="PS50109">
    <property type="entry name" value="HIS_KIN"/>
    <property type="match status" value="1"/>
</dbReference>
<dbReference type="InterPro" id="IPR000014">
    <property type="entry name" value="PAS"/>
</dbReference>
<dbReference type="PANTHER" id="PTHR43065:SF42">
    <property type="entry name" value="TWO-COMPONENT SENSOR PPRA"/>
    <property type="match status" value="1"/>
</dbReference>
<dbReference type="SMART" id="SM00387">
    <property type="entry name" value="HATPase_c"/>
    <property type="match status" value="1"/>
</dbReference>
<dbReference type="PRINTS" id="PR00344">
    <property type="entry name" value="BCTRLSENSOR"/>
</dbReference>
<dbReference type="CDD" id="cd00130">
    <property type="entry name" value="PAS"/>
    <property type="match status" value="1"/>
</dbReference>
<evidence type="ECO:0000259" key="6">
    <source>
        <dbReference type="PROSITE" id="PS50112"/>
    </source>
</evidence>
<accession>A0A4R5EYZ6</accession>
<evidence type="ECO:0000256" key="4">
    <source>
        <dbReference type="SAM" id="Coils"/>
    </source>
</evidence>
<dbReference type="InterPro" id="IPR005467">
    <property type="entry name" value="His_kinase_dom"/>
</dbReference>
<dbReference type="Gene3D" id="3.30.450.20">
    <property type="entry name" value="PAS domain"/>
    <property type="match status" value="1"/>
</dbReference>
<evidence type="ECO:0000256" key="1">
    <source>
        <dbReference type="ARBA" id="ARBA00000085"/>
    </source>
</evidence>
<dbReference type="EMBL" id="SMFP01000002">
    <property type="protein sequence ID" value="TDE40271.1"/>
    <property type="molecule type" value="Genomic_DNA"/>
</dbReference>
<dbReference type="EC" id="2.7.13.3" evidence="2"/>
<dbReference type="CDD" id="cd00082">
    <property type="entry name" value="HisKA"/>
    <property type="match status" value="1"/>
</dbReference>
<dbReference type="InterPro" id="IPR003661">
    <property type="entry name" value="HisK_dim/P_dom"/>
</dbReference>
<sequence>MATVSSRVGGDLGSGFDDAAWVDVLDAVDKTYAELVDYQEQLEARNAELSSMRAFLGSIMSSISDYLVVTDKDGVVADVSRSFCDAIGRDKDALLGRPIVSFFEGEMCQRMRDVMTDLAKTKQERTFEADLVTRAGASPVDFRVAPRLDRRKRLSGIILTGRPLGELRRAYQELEQSHESLKQAQTQLVRTEKLASLGRLLAGVAHELNNPISFVYANTHSLQKYLDRFEAYFERVQDGASREELVALRSELRLERDLKNLRVAIEGARDGSERVRDIVEDLRRLSSDGSGEVTVFDLRQTAMIGADWVKRGLKNEMKISVEGESHCLAMGRQGHVQQVIMNLMQNAADAMQGVEAPEIRVKLSYQDEFAVLQVCDNGPGVPEDLRAAIFDPFFSTKEVGQGTGLGLSISLKIAEEHGGSLTYVSDGAPGACFRLMLKRGDAS</sequence>
<protein>
    <recommendedName>
        <fullName evidence="2">histidine kinase</fullName>
        <ecNumber evidence="2">2.7.13.3</ecNumber>
    </recommendedName>
</protein>
<dbReference type="RefSeq" id="WP_132827529.1">
    <property type="nucleotide sequence ID" value="NZ_SMFP01000002.1"/>
</dbReference>
<evidence type="ECO:0000256" key="3">
    <source>
        <dbReference type="ARBA" id="ARBA00022553"/>
    </source>
</evidence>
<dbReference type="SUPFAM" id="SSF55874">
    <property type="entry name" value="ATPase domain of HSP90 chaperone/DNA topoisomerase II/histidine kinase"/>
    <property type="match status" value="1"/>
</dbReference>
<organism evidence="7 8">
    <name type="scientific">Antarcticimicrobium sediminis</name>
    <dbReference type="NCBI Taxonomy" id="2546227"/>
    <lineage>
        <taxon>Bacteria</taxon>
        <taxon>Pseudomonadati</taxon>
        <taxon>Pseudomonadota</taxon>
        <taxon>Alphaproteobacteria</taxon>
        <taxon>Rhodobacterales</taxon>
        <taxon>Paracoccaceae</taxon>
        <taxon>Antarcticimicrobium</taxon>
    </lineage>
</organism>
<dbReference type="Gene3D" id="1.10.287.130">
    <property type="match status" value="1"/>
</dbReference>
<dbReference type="SMART" id="SM00388">
    <property type="entry name" value="HisKA"/>
    <property type="match status" value="1"/>
</dbReference>